<dbReference type="GO" id="GO:0051539">
    <property type="term" value="F:4 iron, 4 sulfur cluster binding"/>
    <property type="evidence" value="ECO:0007669"/>
    <property type="project" value="UniProtKB-KW"/>
</dbReference>
<dbReference type="AlphaFoldDB" id="A0A0F9IE34"/>
<keyword evidence="1" id="KW-0004">4Fe-4S</keyword>
<keyword evidence="2" id="KW-0533">Nickel</keyword>
<comment type="caution">
    <text evidence="5">The sequence shown here is derived from an EMBL/GenBank/DDBJ whole genome shotgun (WGS) entry which is preliminary data.</text>
</comment>
<dbReference type="GO" id="GO:0016151">
    <property type="term" value="F:nickel cation binding"/>
    <property type="evidence" value="ECO:0007669"/>
    <property type="project" value="InterPro"/>
</dbReference>
<evidence type="ECO:0000256" key="1">
    <source>
        <dbReference type="ARBA" id="ARBA00022485"/>
    </source>
</evidence>
<name>A0A0F9IE34_9ZZZZ</name>
<proteinExistence type="predicted"/>
<evidence type="ECO:0000256" key="2">
    <source>
        <dbReference type="ARBA" id="ARBA00022596"/>
    </source>
</evidence>
<dbReference type="Gene3D" id="1.20.1270.30">
    <property type="match status" value="1"/>
</dbReference>
<evidence type="ECO:0000256" key="3">
    <source>
        <dbReference type="ARBA" id="ARBA00023002"/>
    </source>
</evidence>
<dbReference type="GO" id="GO:0050418">
    <property type="term" value="F:hydroxylamine reductase activity"/>
    <property type="evidence" value="ECO:0007669"/>
    <property type="project" value="TreeGrafter"/>
</dbReference>
<feature type="region of interest" description="Disordered" evidence="4">
    <location>
        <begin position="1"/>
        <end position="20"/>
    </location>
</feature>
<organism evidence="5">
    <name type="scientific">marine sediment metagenome</name>
    <dbReference type="NCBI Taxonomy" id="412755"/>
    <lineage>
        <taxon>unclassified sequences</taxon>
        <taxon>metagenomes</taxon>
        <taxon>ecological metagenomes</taxon>
    </lineage>
</organism>
<dbReference type="GO" id="GO:0006091">
    <property type="term" value="P:generation of precursor metabolites and energy"/>
    <property type="evidence" value="ECO:0007669"/>
    <property type="project" value="InterPro"/>
</dbReference>
<dbReference type="Pfam" id="PF03063">
    <property type="entry name" value="Prismane"/>
    <property type="match status" value="1"/>
</dbReference>
<dbReference type="InterPro" id="IPR004137">
    <property type="entry name" value="HCP/CODH"/>
</dbReference>
<dbReference type="InterPro" id="IPR016101">
    <property type="entry name" value="CO_DH_a-bundle"/>
</dbReference>
<keyword evidence="1" id="KW-0408">Iron</keyword>
<keyword evidence="1" id="KW-0479">Metal-binding</keyword>
<gene>
    <name evidence="5" type="ORF">LCGC14_1888410</name>
</gene>
<protein>
    <recommendedName>
        <fullName evidence="6">Carbon monoxide dehydrogenase</fullName>
    </recommendedName>
</protein>
<evidence type="ECO:0008006" key="6">
    <source>
        <dbReference type="Google" id="ProtNLM"/>
    </source>
</evidence>
<keyword evidence="1" id="KW-0411">Iron-sulfur</keyword>
<dbReference type="EMBL" id="LAZR01019567">
    <property type="protein sequence ID" value="KKL92065.1"/>
    <property type="molecule type" value="Genomic_DNA"/>
</dbReference>
<dbReference type="GO" id="GO:0043885">
    <property type="term" value="F:anaerobic carbon-monoxide dehydrogenase activity"/>
    <property type="evidence" value="ECO:0007669"/>
    <property type="project" value="InterPro"/>
</dbReference>
<dbReference type="GO" id="GO:0004601">
    <property type="term" value="F:peroxidase activity"/>
    <property type="evidence" value="ECO:0007669"/>
    <property type="project" value="TreeGrafter"/>
</dbReference>
<evidence type="ECO:0000256" key="4">
    <source>
        <dbReference type="SAM" id="MobiDB-lite"/>
    </source>
</evidence>
<dbReference type="GO" id="GO:0042542">
    <property type="term" value="P:response to hydrogen peroxide"/>
    <property type="evidence" value="ECO:0007669"/>
    <property type="project" value="TreeGrafter"/>
</dbReference>
<keyword evidence="3" id="KW-0560">Oxidoreductase</keyword>
<dbReference type="SUPFAM" id="SSF56821">
    <property type="entry name" value="Prismane protein-like"/>
    <property type="match status" value="1"/>
</dbReference>
<accession>A0A0F9IE34</accession>
<dbReference type="InterPro" id="IPR011254">
    <property type="entry name" value="Prismane-like_sf"/>
</dbReference>
<dbReference type="PANTHER" id="PTHR30109">
    <property type="entry name" value="HYDROXYLAMINE REDUCTASE"/>
    <property type="match status" value="1"/>
</dbReference>
<evidence type="ECO:0000313" key="5">
    <source>
        <dbReference type="EMBL" id="KKL92065.1"/>
    </source>
</evidence>
<feature type="non-terminal residue" evidence="5">
    <location>
        <position position="192"/>
    </location>
</feature>
<sequence>MAIDKGVKRTRHANEGSQQALEWTRQHNIETCFDRAEQMKPCPIGEKGACCKNCHMGPCRFTGKNAEKDVLGVCGAPLETVAARNMLRMSAAGTSAHSDHARDMAFTLLHVAQGKVKDFKITDVKKLNKVASDFGIEFGEGRTVQEVAEEVATKMLEDFGRIEGDFNYIKRVPEKTLERWKKWNIVPRAVDR</sequence>
<dbReference type="PANTHER" id="PTHR30109:SF4">
    <property type="entry name" value="CARBON MONOXIDE DEHYDROGENASE"/>
    <property type="match status" value="1"/>
</dbReference>
<reference evidence="5" key="1">
    <citation type="journal article" date="2015" name="Nature">
        <title>Complex archaea that bridge the gap between prokaryotes and eukaryotes.</title>
        <authorList>
            <person name="Spang A."/>
            <person name="Saw J.H."/>
            <person name="Jorgensen S.L."/>
            <person name="Zaremba-Niedzwiedzka K."/>
            <person name="Martijn J."/>
            <person name="Lind A.E."/>
            <person name="van Eijk R."/>
            <person name="Schleper C."/>
            <person name="Guy L."/>
            <person name="Ettema T.J."/>
        </authorList>
    </citation>
    <scope>NUCLEOTIDE SEQUENCE</scope>
</reference>